<proteinExistence type="predicted"/>
<dbReference type="HOGENOM" id="CLU_566249_0_0_1"/>
<dbReference type="Gene3D" id="3.80.10.10">
    <property type="entry name" value="Ribonuclease Inhibitor"/>
    <property type="match status" value="1"/>
</dbReference>
<organism evidence="1 2">
    <name type="scientific">Galerina marginata (strain CBS 339.88)</name>
    <dbReference type="NCBI Taxonomy" id="685588"/>
    <lineage>
        <taxon>Eukaryota</taxon>
        <taxon>Fungi</taxon>
        <taxon>Dikarya</taxon>
        <taxon>Basidiomycota</taxon>
        <taxon>Agaricomycotina</taxon>
        <taxon>Agaricomycetes</taxon>
        <taxon>Agaricomycetidae</taxon>
        <taxon>Agaricales</taxon>
        <taxon>Agaricineae</taxon>
        <taxon>Strophariaceae</taxon>
        <taxon>Galerina</taxon>
    </lineage>
</organism>
<gene>
    <name evidence="1" type="ORF">GALMADRAFT_232297</name>
</gene>
<dbReference type="SUPFAM" id="SSF52047">
    <property type="entry name" value="RNI-like"/>
    <property type="match status" value="1"/>
</dbReference>
<reference evidence="2" key="1">
    <citation type="journal article" date="2014" name="Proc. Natl. Acad. Sci. U.S.A.">
        <title>Extensive sampling of basidiomycete genomes demonstrates inadequacy of the white-rot/brown-rot paradigm for wood decay fungi.</title>
        <authorList>
            <person name="Riley R."/>
            <person name="Salamov A.A."/>
            <person name="Brown D.W."/>
            <person name="Nagy L.G."/>
            <person name="Floudas D."/>
            <person name="Held B.W."/>
            <person name="Levasseur A."/>
            <person name="Lombard V."/>
            <person name="Morin E."/>
            <person name="Otillar R."/>
            <person name="Lindquist E.A."/>
            <person name="Sun H."/>
            <person name="LaButti K.M."/>
            <person name="Schmutz J."/>
            <person name="Jabbour D."/>
            <person name="Luo H."/>
            <person name="Baker S.E."/>
            <person name="Pisabarro A.G."/>
            <person name="Walton J.D."/>
            <person name="Blanchette R.A."/>
            <person name="Henrissat B."/>
            <person name="Martin F."/>
            <person name="Cullen D."/>
            <person name="Hibbett D.S."/>
            <person name="Grigoriev I.V."/>
        </authorList>
    </citation>
    <scope>NUCLEOTIDE SEQUENCE [LARGE SCALE GENOMIC DNA]</scope>
    <source>
        <strain evidence="2">CBS 339.88</strain>
    </source>
</reference>
<dbReference type="Proteomes" id="UP000027222">
    <property type="component" value="Unassembled WGS sequence"/>
</dbReference>
<sequence>MAPEPYIAISFEEMKTLLHHKPFIANYVRSLTYQFCSMYHDGAVYGRVLRKFGRLQSLTVMAHIHISAFDDILDSKRFETYDSEENWGSDSEHDEVDEAHEDDWGSDGDFDVAYDPDGGVWLPDTVQGFMNWNLMSQPLRNALRRLMNLPTLSFLELSHIDNFPTQVLAFSHGLQVLSLCRCQMASIPSGGIILPNDHYQVRLQELRITPGGKKNAARLKGFLSTGVPVLELSHIRELTFTITTVFDVPQLGELFDGLLHLETLTLTFSDFSKSIGQTIATHAHRLANLHVLRIRRGTVRMANYQNALLSQVLDSSLSLNKLEDVDIHIEAYATISTVFANDLEMVALNLSDASMFPELKSVAITVFWSEDEPEEFLVEVDDEDILEATPFGIWDSFGTTHLASLANRKTVHVSYSLKDFYGRAIAS</sequence>
<evidence type="ECO:0008006" key="3">
    <source>
        <dbReference type="Google" id="ProtNLM"/>
    </source>
</evidence>
<keyword evidence="2" id="KW-1185">Reference proteome</keyword>
<dbReference type="AlphaFoldDB" id="A0A067SGN9"/>
<name>A0A067SGN9_GALM3</name>
<accession>A0A067SGN9</accession>
<evidence type="ECO:0000313" key="2">
    <source>
        <dbReference type="Proteomes" id="UP000027222"/>
    </source>
</evidence>
<protein>
    <recommendedName>
        <fullName evidence="3">F-box domain-containing protein</fullName>
    </recommendedName>
</protein>
<dbReference type="OrthoDB" id="3055718at2759"/>
<dbReference type="InterPro" id="IPR032675">
    <property type="entry name" value="LRR_dom_sf"/>
</dbReference>
<evidence type="ECO:0000313" key="1">
    <source>
        <dbReference type="EMBL" id="KDR66894.1"/>
    </source>
</evidence>
<dbReference type="EMBL" id="KL142419">
    <property type="protein sequence ID" value="KDR66894.1"/>
    <property type="molecule type" value="Genomic_DNA"/>
</dbReference>